<keyword evidence="9" id="KW-1185">Reference proteome</keyword>
<keyword evidence="3" id="KW-1003">Cell membrane</keyword>
<dbReference type="RefSeq" id="WP_211144530.1">
    <property type="nucleotide sequence ID" value="NZ_JAEEGB010000038.1"/>
</dbReference>
<sequence length="492" mass="54010">MEDSRRTLTSKALLLMTFTAVFSFNNIVNNSISIGLASIPSFLFATIVYFFPFALMIGEFSSANENSESGVYSWIKTSLGGKWAFLGAWSYFFVNLFFFTSLLPQILIYASYTLFGKNVFSGNNQTLIISLISIVFFWLATYVSIKGVDWVSKVTNISGVARLVLGIGFIVLAFGAVIFLGKGSAQSFTAQTVAPKYNWTYFMTLAWILQAVGGAESIGVYVKDIKGGNKVFVRTILISTLAIGIIYSLGSVAIGLIVPKETLQGNFSNGLFDAFKILGANYGMSNIITNFVGFIMLLSSLGSLVIWTVAPVKILFSEIPEGIFGKWIAETDDRGNPKNALLVQAVVVTILLIVPALGIGSLDSFLSTLINMTAATSLIPVLFLFVSYIALRYKKDYIKREFKLGNRKTGIAIGIMLLILFLFTFLISIIPEPKVIIDYLNGVDLGKGSANPMFVLVYNVLGVVIFLGFALICYNRYEKSLKKIETKETIKK</sequence>
<dbReference type="EMBL" id="JAEEGB010000038">
    <property type="protein sequence ID" value="MBI6875176.1"/>
    <property type="molecule type" value="Genomic_DNA"/>
</dbReference>
<keyword evidence="2" id="KW-0813">Transport</keyword>
<comment type="subcellular location">
    <subcellularLocation>
        <location evidence="1">Cell membrane</location>
        <topology evidence="1">Multi-pass membrane protein</topology>
    </subcellularLocation>
</comment>
<evidence type="ECO:0000313" key="8">
    <source>
        <dbReference type="EMBL" id="MBI6875176.1"/>
    </source>
</evidence>
<comment type="caution">
    <text evidence="8">The sequence shown here is derived from an EMBL/GenBank/DDBJ whole genome shotgun (WGS) entry which is preliminary data.</text>
</comment>
<reference evidence="8" key="1">
    <citation type="submission" date="2020-12" db="EMBL/GenBank/DDBJ databases">
        <title>Clostridium thailandense sp. nov., a novel acetogenic bacterium isolated from peat land soil in Thailand.</title>
        <authorList>
            <person name="Chaikitkaew S."/>
            <person name="Birkeland N.K."/>
        </authorList>
    </citation>
    <scope>NUCLEOTIDE SEQUENCE</scope>
    <source>
        <strain evidence="8">DSM 17425</strain>
    </source>
</reference>
<feature type="transmembrane region" description="Helical" evidence="7">
    <location>
        <begin position="34"/>
        <end position="57"/>
    </location>
</feature>
<dbReference type="AlphaFoldDB" id="A0A934M8T9"/>
<evidence type="ECO:0000256" key="2">
    <source>
        <dbReference type="ARBA" id="ARBA00022448"/>
    </source>
</evidence>
<feature type="transmembrane region" description="Helical" evidence="7">
    <location>
        <begin position="201"/>
        <end position="222"/>
    </location>
</feature>
<protein>
    <submittedName>
        <fullName evidence="8">Amino acid permease</fullName>
    </submittedName>
</protein>
<dbReference type="InterPro" id="IPR002293">
    <property type="entry name" value="AA/rel_permease1"/>
</dbReference>
<feature type="transmembrane region" description="Helical" evidence="7">
    <location>
        <begin position="287"/>
        <end position="310"/>
    </location>
</feature>
<feature type="transmembrane region" description="Helical" evidence="7">
    <location>
        <begin position="83"/>
        <end position="107"/>
    </location>
</feature>
<feature type="transmembrane region" description="Helical" evidence="7">
    <location>
        <begin position="127"/>
        <end position="148"/>
    </location>
</feature>
<evidence type="ECO:0000313" key="9">
    <source>
        <dbReference type="Proteomes" id="UP000622687"/>
    </source>
</evidence>
<evidence type="ECO:0000256" key="3">
    <source>
        <dbReference type="ARBA" id="ARBA00022475"/>
    </source>
</evidence>
<evidence type="ECO:0000256" key="5">
    <source>
        <dbReference type="ARBA" id="ARBA00022989"/>
    </source>
</evidence>
<keyword evidence="6 7" id="KW-0472">Membrane</keyword>
<dbReference type="Pfam" id="PF13520">
    <property type="entry name" value="AA_permease_2"/>
    <property type="match status" value="1"/>
</dbReference>
<feature type="transmembrane region" description="Helical" evidence="7">
    <location>
        <begin position="160"/>
        <end position="181"/>
    </location>
</feature>
<keyword evidence="5 7" id="KW-1133">Transmembrane helix</keyword>
<dbReference type="GO" id="GO:0022857">
    <property type="term" value="F:transmembrane transporter activity"/>
    <property type="evidence" value="ECO:0007669"/>
    <property type="project" value="InterPro"/>
</dbReference>
<dbReference type="Proteomes" id="UP000622687">
    <property type="component" value="Unassembled WGS sequence"/>
</dbReference>
<proteinExistence type="predicted"/>
<gene>
    <name evidence="8" type="ORF">I6U51_21105</name>
</gene>
<feature type="transmembrane region" description="Helical" evidence="7">
    <location>
        <begin position="12"/>
        <end position="28"/>
    </location>
</feature>
<dbReference type="PIRSF" id="PIRSF006060">
    <property type="entry name" value="AA_transporter"/>
    <property type="match status" value="1"/>
</dbReference>
<evidence type="ECO:0000256" key="1">
    <source>
        <dbReference type="ARBA" id="ARBA00004651"/>
    </source>
</evidence>
<feature type="transmembrane region" description="Helical" evidence="7">
    <location>
        <begin position="450"/>
        <end position="474"/>
    </location>
</feature>
<evidence type="ECO:0000256" key="7">
    <source>
        <dbReference type="SAM" id="Phobius"/>
    </source>
</evidence>
<accession>A0A934M8T9</accession>
<dbReference type="PANTHER" id="PTHR42770">
    <property type="entry name" value="AMINO ACID TRANSPORTER-RELATED"/>
    <property type="match status" value="1"/>
</dbReference>
<feature type="transmembrane region" description="Helical" evidence="7">
    <location>
        <begin position="231"/>
        <end position="258"/>
    </location>
</feature>
<feature type="transmembrane region" description="Helical" evidence="7">
    <location>
        <begin position="341"/>
        <end position="362"/>
    </location>
</feature>
<dbReference type="Gene3D" id="1.20.1740.10">
    <property type="entry name" value="Amino acid/polyamine transporter I"/>
    <property type="match status" value="1"/>
</dbReference>
<organism evidence="8 9">
    <name type="scientific">Clostridium aciditolerans</name>
    <dbReference type="NCBI Taxonomy" id="339861"/>
    <lineage>
        <taxon>Bacteria</taxon>
        <taxon>Bacillati</taxon>
        <taxon>Bacillota</taxon>
        <taxon>Clostridia</taxon>
        <taxon>Eubacteriales</taxon>
        <taxon>Clostridiaceae</taxon>
        <taxon>Clostridium</taxon>
    </lineage>
</organism>
<dbReference type="GO" id="GO:0005886">
    <property type="term" value="C:plasma membrane"/>
    <property type="evidence" value="ECO:0007669"/>
    <property type="project" value="UniProtKB-SubCell"/>
</dbReference>
<feature type="transmembrane region" description="Helical" evidence="7">
    <location>
        <begin position="411"/>
        <end position="430"/>
    </location>
</feature>
<feature type="transmembrane region" description="Helical" evidence="7">
    <location>
        <begin position="368"/>
        <end position="391"/>
    </location>
</feature>
<dbReference type="InterPro" id="IPR050367">
    <property type="entry name" value="APC_superfamily"/>
</dbReference>
<keyword evidence="4 7" id="KW-0812">Transmembrane</keyword>
<evidence type="ECO:0000256" key="4">
    <source>
        <dbReference type="ARBA" id="ARBA00022692"/>
    </source>
</evidence>
<evidence type="ECO:0000256" key="6">
    <source>
        <dbReference type="ARBA" id="ARBA00023136"/>
    </source>
</evidence>
<dbReference type="PANTHER" id="PTHR42770:SF15">
    <property type="entry name" value="GLUTAMATE_GAMMA-AMINOBUTYRATE ANTIPORTER-RELATED"/>
    <property type="match status" value="1"/>
</dbReference>
<name>A0A934M8T9_9CLOT</name>